<dbReference type="Proteomes" id="UP000598997">
    <property type="component" value="Unassembled WGS sequence"/>
</dbReference>
<dbReference type="PANTHER" id="PTHR33751:SF9">
    <property type="entry name" value="CYTOCHROME C4"/>
    <property type="match status" value="1"/>
</dbReference>
<dbReference type="PROSITE" id="PS51007">
    <property type="entry name" value="CYTC"/>
    <property type="match status" value="2"/>
</dbReference>
<dbReference type="Pfam" id="PF13442">
    <property type="entry name" value="Cytochrome_CBB3"/>
    <property type="match status" value="1"/>
</dbReference>
<dbReference type="PROSITE" id="PS51257">
    <property type="entry name" value="PROKAR_LIPOPROTEIN"/>
    <property type="match status" value="1"/>
</dbReference>
<dbReference type="GO" id="GO:0046872">
    <property type="term" value="F:metal ion binding"/>
    <property type="evidence" value="ECO:0007669"/>
    <property type="project" value="UniProtKB-KW"/>
</dbReference>
<dbReference type="OrthoDB" id="9773456at2"/>
<dbReference type="InterPro" id="IPR050597">
    <property type="entry name" value="Cytochrome_c_Oxidase_Subunit"/>
</dbReference>
<dbReference type="GO" id="GO:0009055">
    <property type="term" value="F:electron transfer activity"/>
    <property type="evidence" value="ECO:0007669"/>
    <property type="project" value="InterPro"/>
</dbReference>
<dbReference type="EMBL" id="BMIO01000015">
    <property type="protein sequence ID" value="GGD53529.1"/>
    <property type="molecule type" value="Genomic_DNA"/>
</dbReference>
<evidence type="ECO:0000313" key="9">
    <source>
        <dbReference type="Proteomes" id="UP000598997"/>
    </source>
</evidence>
<keyword evidence="1" id="KW-0813">Transport</keyword>
<keyword evidence="3 6" id="KW-0479">Metal-binding</keyword>
<protein>
    <recommendedName>
        <fullName evidence="7">Cytochrome c domain-containing protein</fullName>
    </recommendedName>
</protein>
<evidence type="ECO:0000256" key="4">
    <source>
        <dbReference type="ARBA" id="ARBA00022982"/>
    </source>
</evidence>
<dbReference type="AlphaFoldDB" id="A0A917DNB9"/>
<reference evidence="8 9" key="1">
    <citation type="journal article" date="2014" name="Int. J. Syst. Evol. Microbiol.">
        <title>Complete genome sequence of Corynebacterium casei LMG S-19264T (=DSM 44701T), isolated from a smear-ripened cheese.</title>
        <authorList>
            <consortium name="US DOE Joint Genome Institute (JGI-PGF)"/>
            <person name="Walter F."/>
            <person name="Albersmeier A."/>
            <person name="Kalinowski J."/>
            <person name="Ruckert C."/>
        </authorList>
    </citation>
    <scope>NUCLEOTIDE SEQUENCE [LARGE SCALE GENOMIC DNA]</scope>
    <source>
        <strain evidence="8 9">CGMCC 1.15358</strain>
    </source>
</reference>
<dbReference type="SUPFAM" id="SSF46626">
    <property type="entry name" value="Cytochrome c"/>
    <property type="match status" value="2"/>
</dbReference>
<evidence type="ECO:0000256" key="3">
    <source>
        <dbReference type="ARBA" id="ARBA00022723"/>
    </source>
</evidence>
<name>A0A917DNB9_9SPHN</name>
<keyword evidence="2 6" id="KW-0349">Heme</keyword>
<keyword evidence="9" id="KW-1185">Reference proteome</keyword>
<evidence type="ECO:0000256" key="1">
    <source>
        <dbReference type="ARBA" id="ARBA00022448"/>
    </source>
</evidence>
<dbReference type="InterPro" id="IPR009056">
    <property type="entry name" value="Cyt_c-like_dom"/>
</dbReference>
<sequence length="229" mass="24216">MDFRPFPLIAAIGSLTSCSPAPVDGRFDNTGELIALSGGDAGPQAACHTCHGLDGGGDGALVPRIAGIDAGYLVRQLGFYADGQRRHPQMTWLASRLDEVDRLAVSTFYAGMPIPDTERVNDADICTFGDAATIYHNGIPDRDLASCASCHGEEGEGVGAGNPSLVGQSAAYTAEQLRRWRTGERFGDPLKVMHDAAGKLRDNEISPLAGYIAYGPGRSHRPGFLVECP</sequence>
<evidence type="ECO:0000256" key="2">
    <source>
        <dbReference type="ARBA" id="ARBA00022617"/>
    </source>
</evidence>
<evidence type="ECO:0000256" key="5">
    <source>
        <dbReference type="ARBA" id="ARBA00023004"/>
    </source>
</evidence>
<dbReference type="GO" id="GO:0020037">
    <property type="term" value="F:heme binding"/>
    <property type="evidence" value="ECO:0007669"/>
    <property type="project" value="InterPro"/>
</dbReference>
<feature type="domain" description="Cytochrome c" evidence="7">
    <location>
        <begin position="126"/>
        <end position="216"/>
    </location>
</feature>
<feature type="domain" description="Cytochrome c" evidence="7">
    <location>
        <begin position="34"/>
        <end position="113"/>
    </location>
</feature>
<gene>
    <name evidence="8" type="ORF">GCM10010989_29640</name>
</gene>
<dbReference type="Gene3D" id="1.10.760.10">
    <property type="entry name" value="Cytochrome c-like domain"/>
    <property type="match status" value="2"/>
</dbReference>
<evidence type="ECO:0000313" key="8">
    <source>
        <dbReference type="EMBL" id="GGD53529.1"/>
    </source>
</evidence>
<comment type="caution">
    <text evidence="8">The sequence shown here is derived from an EMBL/GenBank/DDBJ whole genome shotgun (WGS) entry which is preliminary data.</text>
</comment>
<dbReference type="InterPro" id="IPR036909">
    <property type="entry name" value="Cyt_c-like_dom_sf"/>
</dbReference>
<evidence type="ECO:0000256" key="6">
    <source>
        <dbReference type="PROSITE-ProRule" id="PRU00433"/>
    </source>
</evidence>
<keyword evidence="5 6" id="KW-0408">Iron</keyword>
<keyword evidence="4" id="KW-0249">Electron transport</keyword>
<accession>A0A917DNB9</accession>
<dbReference type="PANTHER" id="PTHR33751">
    <property type="entry name" value="CBB3-TYPE CYTOCHROME C OXIDASE SUBUNIT FIXP"/>
    <property type="match status" value="1"/>
</dbReference>
<organism evidence="8 9">
    <name type="scientific">Croceicoccus pelagius</name>
    <dbReference type="NCBI Taxonomy" id="1703341"/>
    <lineage>
        <taxon>Bacteria</taxon>
        <taxon>Pseudomonadati</taxon>
        <taxon>Pseudomonadota</taxon>
        <taxon>Alphaproteobacteria</taxon>
        <taxon>Sphingomonadales</taxon>
        <taxon>Erythrobacteraceae</taxon>
        <taxon>Croceicoccus</taxon>
    </lineage>
</organism>
<evidence type="ECO:0000259" key="7">
    <source>
        <dbReference type="PROSITE" id="PS51007"/>
    </source>
</evidence>
<proteinExistence type="predicted"/>